<dbReference type="SUPFAM" id="SSF48019">
    <property type="entry name" value="post-AAA+ oligomerization domain-like"/>
    <property type="match status" value="1"/>
</dbReference>
<keyword evidence="6" id="KW-0239">DNA-directed DNA polymerase</keyword>
<dbReference type="SUPFAM" id="SSF52540">
    <property type="entry name" value="P-loop containing nucleoside triphosphate hydrolases"/>
    <property type="match status" value="1"/>
</dbReference>
<dbReference type="Gene3D" id="3.40.50.300">
    <property type="entry name" value="P-loop containing nucleotide triphosphate hydrolases"/>
    <property type="match status" value="1"/>
</dbReference>
<dbReference type="EMBL" id="VJMZ01000001">
    <property type="protein sequence ID" value="TRM12759.1"/>
    <property type="molecule type" value="Genomic_DNA"/>
</dbReference>
<evidence type="ECO:0000259" key="9">
    <source>
        <dbReference type="Pfam" id="PF06144"/>
    </source>
</evidence>
<keyword evidence="5" id="KW-0235">DNA replication</keyword>
<dbReference type="GO" id="GO:0003887">
    <property type="term" value="F:DNA-directed DNA polymerase activity"/>
    <property type="evidence" value="ECO:0007669"/>
    <property type="project" value="UniProtKB-KW"/>
</dbReference>
<dbReference type="PANTHER" id="PTHR34388:SF1">
    <property type="entry name" value="DNA POLYMERASE III SUBUNIT DELTA"/>
    <property type="match status" value="1"/>
</dbReference>
<evidence type="ECO:0000256" key="7">
    <source>
        <dbReference type="ARBA" id="ARBA00034754"/>
    </source>
</evidence>
<comment type="caution">
    <text evidence="11">The sequence shown here is derived from an EMBL/GenBank/DDBJ whole genome shotgun (WGS) entry which is preliminary data.</text>
</comment>
<dbReference type="InterPro" id="IPR005790">
    <property type="entry name" value="DNA_polIII_delta"/>
</dbReference>
<dbReference type="Gene3D" id="1.10.8.60">
    <property type="match status" value="1"/>
</dbReference>
<dbReference type="Pfam" id="PF06144">
    <property type="entry name" value="DNA_pol3_delta"/>
    <property type="match status" value="1"/>
</dbReference>
<keyword evidence="3 11" id="KW-0808">Transferase</keyword>
<reference evidence="11 12" key="1">
    <citation type="submission" date="2019-07" db="EMBL/GenBank/DDBJ databases">
        <title>Genomic analysis of Lentibacillus sp. NKC851-2.</title>
        <authorList>
            <person name="Oh Y.J."/>
        </authorList>
    </citation>
    <scope>NUCLEOTIDE SEQUENCE [LARGE SCALE GENOMIC DNA]</scope>
    <source>
        <strain evidence="11 12">NKC851-2</strain>
    </source>
</reference>
<comment type="catalytic activity">
    <reaction evidence="8">
        <text>DNA(n) + a 2'-deoxyribonucleoside 5'-triphosphate = DNA(n+1) + diphosphate</text>
        <dbReference type="Rhea" id="RHEA:22508"/>
        <dbReference type="Rhea" id="RHEA-COMP:17339"/>
        <dbReference type="Rhea" id="RHEA-COMP:17340"/>
        <dbReference type="ChEBI" id="CHEBI:33019"/>
        <dbReference type="ChEBI" id="CHEBI:61560"/>
        <dbReference type="ChEBI" id="CHEBI:173112"/>
        <dbReference type="EC" id="2.7.7.7"/>
    </reaction>
</comment>
<dbReference type="Gene3D" id="1.20.272.10">
    <property type="match status" value="1"/>
</dbReference>
<name>A0A549YLJ4_9BACI</name>
<gene>
    <name evidence="11" type="primary">holA</name>
    <name evidence="11" type="ORF">FH966_14215</name>
</gene>
<keyword evidence="4 11" id="KW-0548">Nucleotidyltransferase</keyword>
<proteinExistence type="inferred from homology"/>
<dbReference type="RefSeq" id="WP_142791692.1">
    <property type="nucleotide sequence ID" value="NZ_VJMZ01000001.1"/>
</dbReference>
<dbReference type="NCBIfam" id="TIGR01128">
    <property type="entry name" value="holA"/>
    <property type="match status" value="1"/>
</dbReference>
<evidence type="ECO:0000256" key="8">
    <source>
        <dbReference type="ARBA" id="ARBA00049244"/>
    </source>
</evidence>
<evidence type="ECO:0000256" key="3">
    <source>
        <dbReference type="ARBA" id="ARBA00022679"/>
    </source>
</evidence>
<dbReference type="InterPro" id="IPR008921">
    <property type="entry name" value="DNA_pol3_clamp-load_cplx_C"/>
</dbReference>
<dbReference type="PANTHER" id="PTHR34388">
    <property type="entry name" value="DNA POLYMERASE III SUBUNIT DELTA"/>
    <property type="match status" value="1"/>
</dbReference>
<dbReference type="InterPro" id="IPR010372">
    <property type="entry name" value="DNA_pol3_delta_N"/>
</dbReference>
<dbReference type="GO" id="GO:0009360">
    <property type="term" value="C:DNA polymerase III complex"/>
    <property type="evidence" value="ECO:0007669"/>
    <property type="project" value="InterPro"/>
</dbReference>
<organism evidence="11 12">
    <name type="scientific">Lentibacillus cibarius</name>
    <dbReference type="NCBI Taxonomy" id="2583219"/>
    <lineage>
        <taxon>Bacteria</taxon>
        <taxon>Bacillati</taxon>
        <taxon>Bacillota</taxon>
        <taxon>Bacilli</taxon>
        <taxon>Bacillales</taxon>
        <taxon>Bacillaceae</taxon>
        <taxon>Lentibacillus</taxon>
    </lineage>
</organism>
<dbReference type="GO" id="GO:0006261">
    <property type="term" value="P:DNA-templated DNA replication"/>
    <property type="evidence" value="ECO:0007669"/>
    <property type="project" value="TreeGrafter"/>
</dbReference>
<dbReference type="InterPro" id="IPR027417">
    <property type="entry name" value="P-loop_NTPase"/>
</dbReference>
<evidence type="ECO:0000259" key="10">
    <source>
        <dbReference type="Pfam" id="PF21694"/>
    </source>
</evidence>
<evidence type="ECO:0000256" key="2">
    <source>
        <dbReference type="ARBA" id="ARBA00017703"/>
    </source>
</evidence>
<evidence type="ECO:0000256" key="4">
    <source>
        <dbReference type="ARBA" id="ARBA00022695"/>
    </source>
</evidence>
<comment type="similarity">
    <text evidence="7">Belongs to the DNA polymerase HolA subunit family.</text>
</comment>
<dbReference type="Proteomes" id="UP000319280">
    <property type="component" value="Unassembled WGS sequence"/>
</dbReference>
<sequence>MTYMDVLQQVKKKQIAPVYLLYGTEAYFIQKIITHIKKAVLPDEADPSEQLAVYDLEETPVQEVVTDAETYPLFGGNKLIIANNPSFLKPKPDKLPFDHDLDMLTQYLTQPVDYSTIIFTAPYEKIDERKKVTKLLKQNGVTAECNPIKEYELRSWITNIAGSLGITIADDAYELLESELTADLHQIRNELSKLQFYVGKKGTVTREIAEKLVSHSGDSSSLRLVDAVIDRNLHKAISIYKDLEKMKEEPIGLVALLAFQFRTILRVKLLNRKGYSQSHMQKQLGVHPYVIKIALQRERKFSVDRLREIIDKLADTDHAIKQGRMEKGLAFELLLHELVQ</sequence>
<accession>A0A549YLJ4</accession>
<feature type="domain" description="DNA polymerase III delta N-terminal" evidence="9">
    <location>
        <begin position="19"/>
        <end position="145"/>
    </location>
</feature>
<dbReference type="AlphaFoldDB" id="A0A549YLJ4"/>
<evidence type="ECO:0000256" key="1">
    <source>
        <dbReference type="ARBA" id="ARBA00012417"/>
    </source>
</evidence>
<dbReference type="Pfam" id="PF21694">
    <property type="entry name" value="DNA_pol3_delta_C"/>
    <property type="match status" value="1"/>
</dbReference>
<dbReference type="GO" id="GO:0003677">
    <property type="term" value="F:DNA binding"/>
    <property type="evidence" value="ECO:0007669"/>
    <property type="project" value="InterPro"/>
</dbReference>
<protein>
    <recommendedName>
        <fullName evidence="2">DNA polymerase III subunit delta</fullName>
        <ecNumber evidence="1">2.7.7.7</ecNumber>
    </recommendedName>
</protein>
<dbReference type="InterPro" id="IPR048466">
    <property type="entry name" value="DNA_pol3_delta-like_C"/>
</dbReference>
<feature type="domain" description="DNA polymerase III delta subunit-like C-terminal" evidence="10">
    <location>
        <begin position="222"/>
        <end position="337"/>
    </location>
</feature>
<dbReference type="EC" id="2.7.7.7" evidence="1"/>
<keyword evidence="12" id="KW-1185">Reference proteome</keyword>
<evidence type="ECO:0000313" key="11">
    <source>
        <dbReference type="EMBL" id="TRM12759.1"/>
    </source>
</evidence>
<evidence type="ECO:0000256" key="6">
    <source>
        <dbReference type="ARBA" id="ARBA00022932"/>
    </source>
</evidence>
<evidence type="ECO:0000256" key="5">
    <source>
        <dbReference type="ARBA" id="ARBA00022705"/>
    </source>
</evidence>
<evidence type="ECO:0000313" key="12">
    <source>
        <dbReference type="Proteomes" id="UP000319280"/>
    </source>
</evidence>